<dbReference type="CDD" id="cd01948">
    <property type="entry name" value="EAL"/>
    <property type="match status" value="1"/>
</dbReference>
<dbReference type="Proteomes" id="UP000532247">
    <property type="component" value="Unassembled WGS sequence"/>
</dbReference>
<dbReference type="InterPro" id="IPR052155">
    <property type="entry name" value="Biofilm_reg_signaling"/>
</dbReference>
<feature type="domain" description="EAL" evidence="4">
    <location>
        <begin position="313"/>
        <end position="566"/>
    </location>
</feature>
<dbReference type="NCBIfam" id="TIGR00254">
    <property type="entry name" value="GGDEF"/>
    <property type="match status" value="1"/>
</dbReference>
<dbReference type="RefSeq" id="WP_171345851.1">
    <property type="nucleotide sequence ID" value="NZ_VTYF01000005.1"/>
</dbReference>
<dbReference type="InterPro" id="IPR001789">
    <property type="entry name" value="Sig_transdc_resp-reg_receiver"/>
</dbReference>
<dbReference type="Pfam" id="PF00072">
    <property type="entry name" value="Response_reg"/>
    <property type="match status" value="1"/>
</dbReference>
<evidence type="ECO:0000256" key="1">
    <source>
        <dbReference type="ARBA" id="ARBA00001946"/>
    </source>
</evidence>
<dbReference type="InterPro" id="IPR035919">
    <property type="entry name" value="EAL_sf"/>
</dbReference>
<dbReference type="FunFam" id="3.30.70.270:FF:000001">
    <property type="entry name" value="Diguanylate cyclase domain protein"/>
    <property type="match status" value="1"/>
</dbReference>
<reference evidence="6 7" key="1">
    <citation type="submission" date="2019-09" db="EMBL/GenBank/DDBJ databases">
        <title>Draft genome sequencing and comparative genomics of hatchery-associated Vibrios.</title>
        <authorList>
            <person name="Kehlet-Delgado H."/>
            <person name="Mueller R.S."/>
        </authorList>
    </citation>
    <scope>NUCLEOTIDE SEQUENCE [LARGE SCALE GENOMIC DNA]</scope>
    <source>
        <strain evidence="6 7">081416A</strain>
    </source>
</reference>
<dbReference type="SMART" id="SM00448">
    <property type="entry name" value="REC"/>
    <property type="match status" value="1"/>
</dbReference>
<dbReference type="Gene3D" id="3.20.20.450">
    <property type="entry name" value="EAL domain"/>
    <property type="match status" value="1"/>
</dbReference>
<proteinExistence type="predicted"/>
<dbReference type="GO" id="GO:0000160">
    <property type="term" value="P:phosphorelay signal transduction system"/>
    <property type="evidence" value="ECO:0007669"/>
    <property type="project" value="InterPro"/>
</dbReference>
<dbReference type="SUPFAM" id="SSF52172">
    <property type="entry name" value="CheY-like"/>
    <property type="match status" value="1"/>
</dbReference>
<dbReference type="InterPro" id="IPR000160">
    <property type="entry name" value="GGDEF_dom"/>
</dbReference>
<dbReference type="PANTHER" id="PTHR44757">
    <property type="entry name" value="DIGUANYLATE CYCLASE DGCP"/>
    <property type="match status" value="1"/>
</dbReference>
<dbReference type="SUPFAM" id="SSF55073">
    <property type="entry name" value="Nucleotide cyclase"/>
    <property type="match status" value="1"/>
</dbReference>
<organism evidence="6 7">
    <name type="scientific">Vibrio alginolyticus</name>
    <dbReference type="NCBI Taxonomy" id="663"/>
    <lineage>
        <taxon>Bacteria</taxon>
        <taxon>Pseudomonadati</taxon>
        <taxon>Pseudomonadota</taxon>
        <taxon>Gammaproteobacteria</taxon>
        <taxon>Vibrionales</taxon>
        <taxon>Vibrionaceae</taxon>
        <taxon>Vibrio</taxon>
    </lineage>
</organism>
<dbReference type="InterPro" id="IPR011006">
    <property type="entry name" value="CheY-like_superfamily"/>
</dbReference>
<sequence>MKVLIIDDDTIDRLAIKKTLRSTDLPISIIEEAQTAHEGLDKALKQSFDVILLDYQLPPSTGMEVLIALKSNSDFSTSIVMLSHSNDEELALKCIEMGAQDFVMKNEISSIRLRRAIIIATERYFLEQKVLETHTQLKQLAETDTLTGVFNRHFFDERLKKFLLMASRSQTPLALLLIDVDRFKDINDQYGHVTGDHVLQEVAQRLQCNTRDSDSLFRIGGDEFAVIATNLASEEQVDLIVRRILSAFESNFNIDQQCIEVSISIGVASYPECASNSLELRKCSDIALYRAKEKGRKQAQYYSKTFHDTVDQRLRIESNLKQAIQKEEFELHYQPQFDKSMRLVGAEALIRWYHPDLGFVPPDVFIPIAEESGLIENIGEWVIETAIRQMSIWRKACFFPESFTLAVNLSPKQLSAPQLAERVAAFLHLYGVCASHIEFEITENCLLPKGNASKTLNELSRLGIQIAIDDFGTGYSSLSHLKYFPIDIIKIDRSFLKDIEVHTSRQLFEAICAFARSLNYEIIAEGIETPEQHRACNSMNVSRVQGFKYSKPLTVESFEKRYLLKIWREGGGKVIRTVSFGHRVK</sequence>
<dbReference type="CDD" id="cd01949">
    <property type="entry name" value="GGDEF"/>
    <property type="match status" value="1"/>
</dbReference>
<dbReference type="GO" id="GO:0003824">
    <property type="term" value="F:catalytic activity"/>
    <property type="evidence" value="ECO:0007669"/>
    <property type="project" value="UniProtKB-ARBA"/>
</dbReference>
<dbReference type="Gene3D" id="3.30.70.270">
    <property type="match status" value="1"/>
</dbReference>
<evidence type="ECO:0000313" key="7">
    <source>
        <dbReference type="Proteomes" id="UP000532247"/>
    </source>
</evidence>
<dbReference type="Pfam" id="PF00990">
    <property type="entry name" value="GGDEF"/>
    <property type="match status" value="1"/>
</dbReference>
<dbReference type="PANTHER" id="PTHR44757:SF2">
    <property type="entry name" value="BIOFILM ARCHITECTURE MAINTENANCE PROTEIN MBAA"/>
    <property type="match status" value="1"/>
</dbReference>
<keyword evidence="2" id="KW-0597">Phosphoprotein</keyword>
<comment type="caution">
    <text evidence="6">The sequence shown here is derived from an EMBL/GenBank/DDBJ whole genome shotgun (WGS) entry which is preliminary data.</text>
</comment>
<dbReference type="SMART" id="SM00267">
    <property type="entry name" value="GGDEF"/>
    <property type="match status" value="1"/>
</dbReference>
<evidence type="ECO:0000313" key="6">
    <source>
        <dbReference type="EMBL" id="NOI09578.1"/>
    </source>
</evidence>
<evidence type="ECO:0000256" key="2">
    <source>
        <dbReference type="PROSITE-ProRule" id="PRU00169"/>
    </source>
</evidence>
<dbReference type="SMART" id="SM00052">
    <property type="entry name" value="EAL"/>
    <property type="match status" value="1"/>
</dbReference>
<dbReference type="CDD" id="cd00156">
    <property type="entry name" value="REC"/>
    <property type="match status" value="1"/>
</dbReference>
<feature type="modified residue" description="4-aspartylphosphate" evidence="2">
    <location>
        <position position="54"/>
    </location>
</feature>
<accession>A0A7Y4B2Q7</accession>
<dbReference type="InterPro" id="IPR043128">
    <property type="entry name" value="Rev_trsase/Diguanyl_cyclase"/>
</dbReference>
<feature type="domain" description="GGDEF" evidence="5">
    <location>
        <begin position="171"/>
        <end position="304"/>
    </location>
</feature>
<gene>
    <name evidence="6" type="ORF">F0254_11945</name>
</gene>
<dbReference type="InterPro" id="IPR029787">
    <property type="entry name" value="Nucleotide_cyclase"/>
</dbReference>
<dbReference type="SUPFAM" id="SSF141868">
    <property type="entry name" value="EAL domain-like"/>
    <property type="match status" value="1"/>
</dbReference>
<evidence type="ECO:0000259" key="4">
    <source>
        <dbReference type="PROSITE" id="PS50883"/>
    </source>
</evidence>
<name>A0A7Y4B2Q7_VIBAL</name>
<dbReference type="PROSITE" id="PS50887">
    <property type="entry name" value="GGDEF"/>
    <property type="match status" value="1"/>
</dbReference>
<dbReference type="Gene3D" id="3.40.50.2300">
    <property type="match status" value="1"/>
</dbReference>
<protein>
    <submittedName>
        <fullName evidence="6">EAL domain-containing protein</fullName>
    </submittedName>
</protein>
<dbReference type="EMBL" id="VTYF01000005">
    <property type="protein sequence ID" value="NOI09578.1"/>
    <property type="molecule type" value="Genomic_DNA"/>
</dbReference>
<feature type="domain" description="Response regulatory" evidence="3">
    <location>
        <begin position="2"/>
        <end position="120"/>
    </location>
</feature>
<evidence type="ECO:0000259" key="3">
    <source>
        <dbReference type="PROSITE" id="PS50110"/>
    </source>
</evidence>
<dbReference type="Pfam" id="PF00563">
    <property type="entry name" value="EAL"/>
    <property type="match status" value="1"/>
</dbReference>
<evidence type="ECO:0000259" key="5">
    <source>
        <dbReference type="PROSITE" id="PS50887"/>
    </source>
</evidence>
<dbReference type="AlphaFoldDB" id="A0A7Y4B2Q7"/>
<dbReference type="PROSITE" id="PS50110">
    <property type="entry name" value="RESPONSE_REGULATORY"/>
    <property type="match status" value="1"/>
</dbReference>
<dbReference type="InterPro" id="IPR001633">
    <property type="entry name" value="EAL_dom"/>
</dbReference>
<dbReference type="PROSITE" id="PS50883">
    <property type="entry name" value="EAL"/>
    <property type="match status" value="1"/>
</dbReference>
<comment type="cofactor">
    <cofactor evidence="1">
        <name>Mg(2+)</name>
        <dbReference type="ChEBI" id="CHEBI:18420"/>
    </cofactor>
</comment>